<reference evidence="1" key="1">
    <citation type="journal article" date="2015" name="Nature">
        <title>Complex archaea that bridge the gap between prokaryotes and eukaryotes.</title>
        <authorList>
            <person name="Spang A."/>
            <person name="Saw J.H."/>
            <person name="Jorgensen S.L."/>
            <person name="Zaremba-Niedzwiedzka K."/>
            <person name="Martijn J."/>
            <person name="Lind A.E."/>
            <person name="van Eijk R."/>
            <person name="Schleper C."/>
            <person name="Guy L."/>
            <person name="Ettema T.J."/>
        </authorList>
    </citation>
    <scope>NUCLEOTIDE SEQUENCE</scope>
</reference>
<accession>A0A0F9UTD4</accession>
<sequence length="347" mass="37825">MTPKQVEHKTVGATIKQAGDDGSFEAEIATLGVIDHDGDIVERGAFSGHPIAVLPAHDSQHVPLGKAQIVERGDIAVATGQFNLEIEAARDWHSSLKFDLEKVQPPVQQWSWGFRIMGPDGFRADQVDGQPVRRLIKLDEREVSPVLRGASLGTRTVHVKRRKAEGMSDNDLRERLEHELLEVEGELEHLWVEAVFDDAVVYHARRADEAGRTLERSWAMDGETVTFGDEATVVVRDVSYVAVGKDDAGGAPDDLKLIDQVLLTTYDVEATIARVLDAVDARGKRGRTLGADSKAAAMAMAGQFAELDRTMGQLRGMADQLLPQDLAARAAAKFLALTSLREPVPSA</sequence>
<evidence type="ECO:0000313" key="1">
    <source>
        <dbReference type="EMBL" id="KKN56883.1"/>
    </source>
</evidence>
<dbReference type="EMBL" id="LAZR01000828">
    <property type="protein sequence ID" value="KKN56883.1"/>
    <property type="molecule type" value="Genomic_DNA"/>
</dbReference>
<name>A0A0F9UTD4_9ZZZZ</name>
<gene>
    <name evidence="1" type="ORF">LCGC14_0568080</name>
</gene>
<organism evidence="1">
    <name type="scientific">marine sediment metagenome</name>
    <dbReference type="NCBI Taxonomy" id="412755"/>
    <lineage>
        <taxon>unclassified sequences</taxon>
        <taxon>metagenomes</taxon>
        <taxon>ecological metagenomes</taxon>
    </lineage>
</organism>
<dbReference type="AlphaFoldDB" id="A0A0F9UTD4"/>
<protein>
    <submittedName>
        <fullName evidence="1">Uncharacterized protein</fullName>
    </submittedName>
</protein>
<comment type="caution">
    <text evidence="1">The sequence shown here is derived from an EMBL/GenBank/DDBJ whole genome shotgun (WGS) entry which is preliminary data.</text>
</comment>
<proteinExistence type="predicted"/>